<evidence type="ECO:0000313" key="2">
    <source>
        <dbReference type="Proteomes" id="UP001157502"/>
    </source>
</evidence>
<proteinExistence type="predicted"/>
<sequence length="120" mass="13281">MFPVIFPELLLPGSHRGARAGRSGWEVLVEKCHSMKEPELWLQWSAVNGQQSAVNGVVSVENPQCFIMLKAVTNFIVPEQQVAQNARVVELTASAHWTKGFWPGVIGHSSGSRPMRRSTD</sequence>
<evidence type="ECO:0000313" key="1">
    <source>
        <dbReference type="EMBL" id="KAJ7993514.1"/>
    </source>
</evidence>
<protein>
    <submittedName>
        <fullName evidence="1">Uncharacterized protein</fullName>
    </submittedName>
</protein>
<accession>A0ACC2FQ31</accession>
<keyword evidence="2" id="KW-1185">Reference proteome</keyword>
<dbReference type="Proteomes" id="UP001157502">
    <property type="component" value="Chromosome 24"/>
</dbReference>
<name>A0ACC2FQ31_DALPE</name>
<comment type="caution">
    <text evidence="1">The sequence shown here is derived from an EMBL/GenBank/DDBJ whole genome shotgun (WGS) entry which is preliminary data.</text>
</comment>
<gene>
    <name evidence="1" type="ORF">DPEC_G00273200</name>
</gene>
<dbReference type="EMBL" id="CM055751">
    <property type="protein sequence ID" value="KAJ7993514.1"/>
    <property type="molecule type" value="Genomic_DNA"/>
</dbReference>
<organism evidence="1 2">
    <name type="scientific">Dallia pectoralis</name>
    <name type="common">Alaska blackfish</name>
    <dbReference type="NCBI Taxonomy" id="75939"/>
    <lineage>
        <taxon>Eukaryota</taxon>
        <taxon>Metazoa</taxon>
        <taxon>Chordata</taxon>
        <taxon>Craniata</taxon>
        <taxon>Vertebrata</taxon>
        <taxon>Euteleostomi</taxon>
        <taxon>Actinopterygii</taxon>
        <taxon>Neopterygii</taxon>
        <taxon>Teleostei</taxon>
        <taxon>Protacanthopterygii</taxon>
        <taxon>Esociformes</taxon>
        <taxon>Umbridae</taxon>
        <taxon>Dallia</taxon>
    </lineage>
</organism>
<reference evidence="1" key="1">
    <citation type="submission" date="2021-05" db="EMBL/GenBank/DDBJ databases">
        <authorList>
            <person name="Pan Q."/>
            <person name="Jouanno E."/>
            <person name="Zahm M."/>
            <person name="Klopp C."/>
            <person name="Cabau C."/>
            <person name="Louis A."/>
            <person name="Berthelot C."/>
            <person name="Parey E."/>
            <person name="Roest Crollius H."/>
            <person name="Montfort J."/>
            <person name="Robinson-Rechavi M."/>
            <person name="Bouchez O."/>
            <person name="Lampietro C."/>
            <person name="Lopez Roques C."/>
            <person name="Donnadieu C."/>
            <person name="Postlethwait J."/>
            <person name="Bobe J."/>
            <person name="Dillon D."/>
            <person name="Chandos A."/>
            <person name="von Hippel F."/>
            <person name="Guiguen Y."/>
        </authorList>
    </citation>
    <scope>NUCLEOTIDE SEQUENCE</scope>
    <source>
        <strain evidence="1">YG-Jan2019</strain>
    </source>
</reference>